<keyword evidence="3" id="KW-0732">Signal</keyword>
<name>F0XL81_GROCL</name>
<dbReference type="Proteomes" id="UP000007796">
    <property type="component" value="Unassembled WGS sequence"/>
</dbReference>
<dbReference type="PANTHER" id="PTHR34002:SF9">
    <property type="entry name" value="XYLOGLUCAN-SPECIFIC ENDO-BETA-1,4-GLUCANASE A"/>
    <property type="match status" value="1"/>
</dbReference>
<dbReference type="InterPro" id="IPR013320">
    <property type="entry name" value="ConA-like_dom_sf"/>
</dbReference>
<dbReference type="GO" id="GO:0000272">
    <property type="term" value="P:polysaccharide catabolic process"/>
    <property type="evidence" value="ECO:0007669"/>
    <property type="project" value="UniProtKB-KW"/>
</dbReference>
<comment type="similarity">
    <text evidence="1 2">Belongs to the glycosyl hydrolase 12 (cellulase H) family.</text>
</comment>
<protein>
    <submittedName>
        <fullName evidence="4">Cell 12a endoglucanase</fullName>
    </submittedName>
</protein>
<dbReference type="Pfam" id="PF01670">
    <property type="entry name" value="Glyco_hydro_12"/>
    <property type="match status" value="1"/>
</dbReference>
<evidence type="ECO:0000313" key="4">
    <source>
        <dbReference type="EMBL" id="EFX01560.1"/>
    </source>
</evidence>
<reference evidence="4 5" key="1">
    <citation type="journal article" date="2011" name="Proc. Natl. Acad. Sci. U.S.A.">
        <title>Genome and transcriptome analyses of the mountain pine beetle-fungal symbiont Grosmannia clavigera, a lodgepole pine pathogen.</title>
        <authorList>
            <person name="DiGuistini S."/>
            <person name="Wang Y."/>
            <person name="Liao N.Y."/>
            <person name="Taylor G."/>
            <person name="Tanguay P."/>
            <person name="Feau N."/>
            <person name="Henrissat B."/>
            <person name="Chan S.K."/>
            <person name="Hesse-Orce U."/>
            <person name="Alamouti S.M."/>
            <person name="Tsui C.K.M."/>
            <person name="Docking R.T."/>
            <person name="Levasseur A."/>
            <person name="Haridas S."/>
            <person name="Robertson G."/>
            <person name="Birol I."/>
            <person name="Holt R.A."/>
            <person name="Marra M.A."/>
            <person name="Hamelin R.C."/>
            <person name="Hirst M."/>
            <person name="Jones S.J.M."/>
            <person name="Bohlmann J."/>
            <person name="Breuil C."/>
        </authorList>
    </citation>
    <scope>NUCLEOTIDE SEQUENCE [LARGE SCALE GENOMIC DNA]</scope>
    <source>
        <strain evidence="5">kw1407 / UAMH 11150</strain>
    </source>
</reference>
<dbReference type="OrthoDB" id="95118at2759"/>
<dbReference type="InterPro" id="IPR002594">
    <property type="entry name" value="GH12"/>
</dbReference>
<evidence type="ECO:0000313" key="5">
    <source>
        <dbReference type="Proteomes" id="UP000007796"/>
    </source>
</evidence>
<feature type="signal peptide" evidence="3">
    <location>
        <begin position="1"/>
        <end position="20"/>
    </location>
</feature>
<dbReference type="HOGENOM" id="CLU_051064_0_1_1"/>
<dbReference type="Gene3D" id="2.60.120.180">
    <property type="match status" value="1"/>
</dbReference>
<keyword evidence="5" id="KW-1185">Reference proteome</keyword>
<evidence type="ECO:0000256" key="3">
    <source>
        <dbReference type="SAM" id="SignalP"/>
    </source>
</evidence>
<keyword evidence="2" id="KW-0624">Polysaccharide degradation</keyword>
<proteinExistence type="inferred from homology"/>
<accession>F0XL81</accession>
<keyword evidence="2" id="KW-0326">Glycosidase</keyword>
<dbReference type="eggNOG" id="ENOG502RW43">
    <property type="taxonomic scope" value="Eukaryota"/>
</dbReference>
<keyword evidence="2" id="KW-0378">Hydrolase</keyword>
<gene>
    <name evidence="4" type="ORF">CMQ_8028</name>
</gene>
<dbReference type="RefSeq" id="XP_014171042.1">
    <property type="nucleotide sequence ID" value="XM_014315567.1"/>
</dbReference>
<dbReference type="PANTHER" id="PTHR34002">
    <property type="entry name" value="BLR1656 PROTEIN"/>
    <property type="match status" value="1"/>
</dbReference>
<dbReference type="GeneID" id="25981638"/>
<dbReference type="STRING" id="655863.F0XL81"/>
<sequence length="253" mass="26404">MKLPLVLAAASATMVTGVAAAAIAVPPSKVLQARSTTICGQWDSVETGTYTIYQDLWNKDNGTGSQCSTVGSVSGSTLSWSTSWSWAGNSTQVKSYANAVANIAVKQLSAISSIPTTWDWNYSGSGIVADVSYDLFTSSTSTGHNEYEIMVWLASLGGAGPISATGSAVATPTIGGVKWKLYSGKNGATTVYSFVAVTEQTRFSGDLRKFFAYLISNQGMPSSQYLLSTGAGTEPFVGSNAVMTVSAFSLRLS</sequence>
<dbReference type="SUPFAM" id="SSF49899">
    <property type="entry name" value="Concanavalin A-like lectins/glucanases"/>
    <property type="match status" value="1"/>
</dbReference>
<dbReference type="InParanoid" id="F0XL81"/>
<feature type="chain" id="PRO_5003260145" evidence="3">
    <location>
        <begin position="21"/>
        <end position="253"/>
    </location>
</feature>
<organism evidence="5">
    <name type="scientific">Grosmannia clavigera (strain kw1407 / UAMH 11150)</name>
    <name type="common">Blue stain fungus</name>
    <name type="synonym">Graphiocladiella clavigera</name>
    <dbReference type="NCBI Taxonomy" id="655863"/>
    <lineage>
        <taxon>Eukaryota</taxon>
        <taxon>Fungi</taxon>
        <taxon>Dikarya</taxon>
        <taxon>Ascomycota</taxon>
        <taxon>Pezizomycotina</taxon>
        <taxon>Sordariomycetes</taxon>
        <taxon>Sordariomycetidae</taxon>
        <taxon>Ophiostomatales</taxon>
        <taxon>Ophiostomataceae</taxon>
        <taxon>Leptographium</taxon>
    </lineage>
</organism>
<dbReference type="InterPro" id="IPR013319">
    <property type="entry name" value="GH11/12"/>
</dbReference>
<dbReference type="AlphaFoldDB" id="F0XL81"/>
<dbReference type="GO" id="GO:0008810">
    <property type="term" value="F:cellulase activity"/>
    <property type="evidence" value="ECO:0007669"/>
    <property type="project" value="InterPro"/>
</dbReference>
<dbReference type="EMBL" id="GL629790">
    <property type="protein sequence ID" value="EFX01560.1"/>
    <property type="molecule type" value="Genomic_DNA"/>
</dbReference>
<evidence type="ECO:0000256" key="1">
    <source>
        <dbReference type="ARBA" id="ARBA00005519"/>
    </source>
</evidence>
<evidence type="ECO:0000256" key="2">
    <source>
        <dbReference type="RuleBase" id="RU361163"/>
    </source>
</evidence>
<keyword evidence="2" id="KW-0119">Carbohydrate metabolism</keyword>